<dbReference type="PANTHER" id="PTHR15715:SF37">
    <property type="entry name" value="LD47843P"/>
    <property type="match status" value="1"/>
</dbReference>
<dbReference type="InterPro" id="IPR008984">
    <property type="entry name" value="SMAD_FHA_dom_sf"/>
</dbReference>
<evidence type="ECO:0000313" key="2">
    <source>
        <dbReference type="EMBL" id="ORX96101.1"/>
    </source>
</evidence>
<dbReference type="GO" id="GO:0005737">
    <property type="term" value="C:cytoplasm"/>
    <property type="evidence" value="ECO:0007669"/>
    <property type="project" value="TreeGrafter"/>
</dbReference>
<dbReference type="Gene3D" id="2.60.200.20">
    <property type="match status" value="1"/>
</dbReference>
<dbReference type="AlphaFoldDB" id="A0A1Y1YDI5"/>
<dbReference type="InParanoid" id="A0A1Y1YDI5"/>
<evidence type="ECO:0000259" key="1">
    <source>
        <dbReference type="PROSITE" id="PS50006"/>
    </source>
</evidence>
<sequence length="142" mass="15908">MRAFSLSDVSDLPPTLVLESLNGNFQTKKLELFDKVKIGRQVSAKTCPEVNNGYFNSKVLSRTHAEVWLENGQVYIKDLKSSNGTYLNNCRLSPEGVESQPFQLKNEDLLDFGVDILETDNTGKADLKPVTIMVKLTMVCKH</sequence>
<feature type="domain" description="FHA" evidence="1">
    <location>
        <begin position="36"/>
        <end position="92"/>
    </location>
</feature>
<name>A0A1Y1YDI5_9FUNG</name>
<dbReference type="PROSITE" id="PS50006">
    <property type="entry name" value="FHA_DOMAIN"/>
    <property type="match status" value="1"/>
</dbReference>
<accession>A0A1Y1YDI5</accession>
<gene>
    <name evidence="2" type="ORF">K493DRAFT_218111</name>
</gene>
<dbReference type="InterPro" id="IPR000253">
    <property type="entry name" value="FHA_dom"/>
</dbReference>
<dbReference type="SUPFAM" id="SSF49879">
    <property type="entry name" value="SMAD/FHA domain"/>
    <property type="match status" value="1"/>
</dbReference>
<reference evidence="2 3" key="1">
    <citation type="submission" date="2016-07" db="EMBL/GenBank/DDBJ databases">
        <title>Pervasive Adenine N6-methylation of Active Genes in Fungi.</title>
        <authorList>
            <consortium name="DOE Joint Genome Institute"/>
            <person name="Mondo S.J."/>
            <person name="Dannebaum R.O."/>
            <person name="Kuo R.C."/>
            <person name="Labutti K."/>
            <person name="Haridas S."/>
            <person name="Kuo A."/>
            <person name="Salamov A."/>
            <person name="Ahrendt S.R."/>
            <person name="Lipzen A."/>
            <person name="Sullivan W."/>
            <person name="Andreopoulos W.B."/>
            <person name="Clum A."/>
            <person name="Lindquist E."/>
            <person name="Daum C."/>
            <person name="Ramamoorthy G.K."/>
            <person name="Gryganskyi A."/>
            <person name="Culley D."/>
            <person name="Magnuson J.K."/>
            <person name="James T.Y."/>
            <person name="O'Malley M.A."/>
            <person name="Stajich J.E."/>
            <person name="Spatafora J.W."/>
            <person name="Visel A."/>
            <person name="Grigoriev I.V."/>
        </authorList>
    </citation>
    <scope>NUCLEOTIDE SEQUENCE [LARGE SCALE GENOMIC DNA]</scope>
    <source>
        <strain evidence="2 3">CBS 931.73</strain>
    </source>
</reference>
<organism evidence="2 3">
    <name type="scientific">Basidiobolus meristosporus CBS 931.73</name>
    <dbReference type="NCBI Taxonomy" id="1314790"/>
    <lineage>
        <taxon>Eukaryota</taxon>
        <taxon>Fungi</taxon>
        <taxon>Fungi incertae sedis</taxon>
        <taxon>Zoopagomycota</taxon>
        <taxon>Entomophthoromycotina</taxon>
        <taxon>Basidiobolomycetes</taxon>
        <taxon>Basidiobolales</taxon>
        <taxon>Basidiobolaceae</taxon>
        <taxon>Basidiobolus</taxon>
    </lineage>
</organism>
<dbReference type="SMART" id="SM00240">
    <property type="entry name" value="FHA"/>
    <property type="match status" value="1"/>
</dbReference>
<dbReference type="Pfam" id="PF00498">
    <property type="entry name" value="FHA"/>
    <property type="match status" value="1"/>
</dbReference>
<protein>
    <submittedName>
        <fullName evidence="2">SMAD/FHA domain-containing protein</fullName>
    </submittedName>
</protein>
<dbReference type="EMBL" id="MCFE01000161">
    <property type="protein sequence ID" value="ORX96101.1"/>
    <property type="molecule type" value="Genomic_DNA"/>
</dbReference>
<comment type="caution">
    <text evidence="2">The sequence shown here is derived from an EMBL/GenBank/DDBJ whole genome shotgun (WGS) entry which is preliminary data.</text>
</comment>
<keyword evidence="3" id="KW-1185">Reference proteome</keyword>
<dbReference type="PANTHER" id="PTHR15715">
    <property type="entry name" value="CENTROSOMAL PROTEIN OF 170 KDA"/>
    <property type="match status" value="1"/>
</dbReference>
<dbReference type="InterPro" id="IPR051176">
    <property type="entry name" value="Cent_Immune-Sig_Mod"/>
</dbReference>
<dbReference type="OrthoDB" id="687730at2759"/>
<proteinExistence type="predicted"/>
<dbReference type="STRING" id="1314790.A0A1Y1YDI5"/>
<dbReference type="Proteomes" id="UP000193498">
    <property type="component" value="Unassembled WGS sequence"/>
</dbReference>
<evidence type="ECO:0000313" key="3">
    <source>
        <dbReference type="Proteomes" id="UP000193498"/>
    </source>
</evidence>